<dbReference type="EMBL" id="MAOI01000079">
    <property type="protein sequence ID" value="OJD78142.1"/>
    <property type="molecule type" value="Genomic_DNA"/>
</dbReference>
<evidence type="ECO:0000313" key="3">
    <source>
        <dbReference type="Proteomes" id="UP000182788"/>
    </source>
</evidence>
<gene>
    <name evidence="2" type="ORF">BAU28_02630</name>
</gene>
<comment type="caution">
    <text evidence="2">The sequence shown here is derived from an EMBL/GenBank/DDBJ whole genome shotgun (WGS) entry which is preliminary data.</text>
</comment>
<reference evidence="2 3" key="1">
    <citation type="submission" date="2016-06" db="EMBL/GenBank/DDBJ databases">
        <title>First insights into the genetic diversity and population structure of in the Bacillus cereus group bacteria from diverse marine environments.</title>
        <authorList>
            <person name="Liu Y."/>
            <person name="Lai Q."/>
            <person name="Shao Z."/>
        </authorList>
    </citation>
    <scope>NUCLEOTIDE SEQUENCE [LARGE SCALE GENOMIC DNA]</scope>
    <source>
        <strain evidence="2 3">NH24A2</strain>
    </source>
</reference>
<dbReference type="AlphaFoldDB" id="A0A1J9UHI3"/>
<dbReference type="GeneID" id="87593331"/>
<organism evidence="2 3">
    <name type="scientific">Bacillus paramycoides</name>
    <dbReference type="NCBI Taxonomy" id="2026194"/>
    <lineage>
        <taxon>Bacteria</taxon>
        <taxon>Bacillati</taxon>
        <taxon>Bacillota</taxon>
        <taxon>Bacilli</taxon>
        <taxon>Bacillales</taxon>
        <taxon>Bacillaceae</taxon>
        <taxon>Bacillus</taxon>
        <taxon>Bacillus cereus group</taxon>
    </lineage>
</organism>
<accession>A0A1J9UHI3</accession>
<evidence type="ECO:0000256" key="1">
    <source>
        <dbReference type="SAM" id="Phobius"/>
    </source>
</evidence>
<keyword evidence="1" id="KW-0812">Transmembrane</keyword>
<proteinExistence type="predicted"/>
<sequence>MKKEKLLFWINITSMIIILSSIIYLAFAASIKKDTLTQLKKATNIPSTIQDSSNTEDPSGYWTKEKMKNAVPVHIREVHNK</sequence>
<protein>
    <submittedName>
        <fullName evidence="2">Uncharacterized protein</fullName>
    </submittedName>
</protein>
<feature type="transmembrane region" description="Helical" evidence="1">
    <location>
        <begin position="6"/>
        <end position="31"/>
    </location>
</feature>
<dbReference type="Proteomes" id="UP000182788">
    <property type="component" value="Unassembled WGS sequence"/>
</dbReference>
<keyword evidence="1" id="KW-1133">Transmembrane helix</keyword>
<dbReference type="RefSeq" id="WP_071719469.1">
    <property type="nucleotide sequence ID" value="NZ_CBCSHB010000038.1"/>
</dbReference>
<keyword evidence="1" id="KW-0472">Membrane</keyword>
<name>A0A1J9UHI3_9BACI</name>
<evidence type="ECO:0000313" key="2">
    <source>
        <dbReference type="EMBL" id="OJD78142.1"/>
    </source>
</evidence>